<dbReference type="InterPro" id="IPR018955">
    <property type="entry name" value="BCDHK/PDK_N"/>
</dbReference>
<sequence>MFRRCLRLTIPHLRDLIHRLDNFEKELIELRAFRQLVEASSPDLAAAADALTKERRKVQEDLDVAMGNPLTADEFVELNQFYALQKEKRLPLVNMVHIRNTDDLYMYAKLFHRENLVRLAQRARALTHAPMGLSQMPSIQELRRWYEWSFHGIKSTKLPVDLESARQFHSMIRCVFLRHYNVSALLSEGIYELAQREMWSERDFCDQSLTLVFEELQLFFDDFCSGRVRLRFLVGHYMYLSTHILPVEETDPEKLTAPLFFDHDPNTFVGMICRECSLVTVLRCAIRAANELYAESNVELRVAGDPDLTFLGIPYIMYDIVSAMIDDAVQANMMRQEKFGVACTPVVVTISQRDENEQICVSVSDTAGGVPLEEVKHVLKYWSSFKATDNEKKAAKTWIHSPIRMPYAYCAAKVMGGDISVVSIEGYGTDRILYVPRSGIINISI</sequence>
<evidence type="ECO:0000256" key="7">
    <source>
        <dbReference type="RuleBase" id="RU366032"/>
    </source>
</evidence>
<keyword evidence="5 7" id="KW-0067">ATP-binding</keyword>
<dbReference type="SUPFAM" id="SSF55874">
    <property type="entry name" value="ATPase domain of HSP90 chaperone/DNA topoisomerase II/histidine kinase"/>
    <property type="match status" value="1"/>
</dbReference>
<evidence type="ECO:0000256" key="5">
    <source>
        <dbReference type="ARBA" id="ARBA00022840"/>
    </source>
</evidence>
<evidence type="ECO:0000256" key="6">
    <source>
        <dbReference type="ARBA" id="ARBA00023128"/>
    </source>
</evidence>
<organism evidence="9 10">
    <name type="scientific">Trypanosoma rangeli</name>
    <dbReference type="NCBI Taxonomy" id="5698"/>
    <lineage>
        <taxon>Eukaryota</taxon>
        <taxon>Discoba</taxon>
        <taxon>Euglenozoa</taxon>
        <taxon>Kinetoplastea</taxon>
        <taxon>Metakinetoplastina</taxon>
        <taxon>Trypanosomatida</taxon>
        <taxon>Trypanosomatidae</taxon>
        <taxon>Trypanosoma</taxon>
        <taxon>Herpetosoma</taxon>
    </lineage>
</organism>
<evidence type="ECO:0000256" key="2">
    <source>
        <dbReference type="ARBA" id="ARBA00022679"/>
    </source>
</evidence>
<feature type="domain" description="Branched-chain alpha-ketoacid dehydrogenase kinase/Pyruvate dehydrogenase kinase N-terminal" evidence="8">
    <location>
        <begin position="93"/>
        <end position="273"/>
    </location>
</feature>
<dbReference type="SUPFAM" id="SSF69012">
    <property type="entry name" value="alpha-ketoacid dehydrogenase kinase, N-terminal domain"/>
    <property type="match status" value="1"/>
</dbReference>
<dbReference type="PANTHER" id="PTHR11947">
    <property type="entry name" value="PYRUVATE DEHYDROGENASE KINASE"/>
    <property type="match status" value="1"/>
</dbReference>
<dbReference type="GO" id="GO:0005524">
    <property type="term" value="F:ATP binding"/>
    <property type="evidence" value="ECO:0007669"/>
    <property type="project" value="UniProtKB-UniRule"/>
</dbReference>
<evidence type="ECO:0000313" key="10">
    <source>
        <dbReference type="Proteomes" id="UP000283634"/>
    </source>
</evidence>
<accession>A0A422MQ68</accession>
<dbReference type="PANTHER" id="PTHR11947:SF40">
    <property type="entry name" value="PROTEIN-SERINE_THREONINE KINASE"/>
    <property type="match status" value="1"/>
</dbReference>
<evidence type="ECO:0000256" key="4">
    <source>
        <dbReference type="ARBA" id="ARBA00022777"/>
    </source>
</evidence>
<dbReference type="InterPro" id="IPR036890">
    <property type="entry name" value="HATPase_C_sf"/>
</dbReference>
<dbReference type="AlphaFoldDB" id="A0A422MQ68"/>
<reference evidence="9 10" key="1">
    <citation type="journal article" date="2018" name="BMC Genomics">
        <title>Genomic comparison of Trypanosoma conorhini and Trypanosoma rangeli to Trypanosoma cruzi strains of high and low virulence.</title>
        <authorList>
            <person name="Bradwell K.R."/>
            <person name="Koparde V.N."/>
            <person name="Matveyev A.V."/>
            <person name="Serrano M.G."/>
            <person name="Alves J.M."/>
            <person name="Parikh H."/>
            <person name="Huang B."/>
            <person name="Lee V."/>
            <person name="Espinosa-Alvarez O."/>
            <person name="Ortiz P.A."/>
            <person name="Costa-Martins A.G."/>
            <person name="Teixeira M.M."/>
            <person name="Buck G.A."/>
        </authorList>
    </citation>
    <scope>NUCLEOTIDE SEQUENCE [LARGE SCALE GENOMIC DNA]</scope>
    <source>
        <strain evidence="9 10">AM80</strain>
    </source>
</reference>
<evidence type="ECO:0000256" key="1">
    <source>
        <dbReference type="ARBA" id="ARBA00006155"/>
    </source>
</evidence>
<comment type="similarity">
    <text evidence="1 7">Belongs to the PDK/BCKDK protein kinase family.</text>
</comment>
<dbReference type="Gene3D" id="1.20.140.20">
    <property type="entry name" value="Alpha-ketoacid/pyruvate dehydrogenase kinase, N-terminal domain"/>
    <property type="match status" value="1"/>
</dbReference>
<dbReference type="EC" id="2.7.11.-" evidence="7"/>
<dbReference type="GeneID" id="40334189"/>
<comment type="caution">
    <text evidence="9">The sequence shown here is derived from an EMBL/GenBank/DDBJ whole genome shotgun (WGS) entry which is preliminary data.</text>
</comment>
<dbReference type="OMA" id="VGNYMYL"/>
<keyword evidence="6 7" id="KW-0496">Mitochondrion</keyword>
<dbReference type="RefSeq" id="XP_029233236.1">
    <property type="nucleotide sequence ID" value="XM_029386890.1"/>
</dbReference>
<keyword evidence="9" id="KW-0670">Pyruvate</keyword>
<dbReference type="InterPro" id="IPR039028">
    <property type="entry name" value="BCKD/PDK"/>
</dbReference>
<dbReference type="EMBL" id="MKGL01000880">
    <property type="protein sequence ID" value="RNE95351.1"/>
    <property type="molecule type" value="Genomic_DNA"/>
</dbReference>
<proteinExistence type="inferred from homology"/>
<name>A0A422MQ68_TRYRA</name>
<keyword evidence="4 7" id="KW-0418">Kinase</keyword>
<dbReference type="OrthoDB" id="241648at2759"/>
<dbReference type="Pfam" id="PF10436">
    <property type="entry name" value="BCDHK_Adom3"/>
    <property type="match status" value="1"/>
</dbReference>
<dbReference type="VEuPathDB" id="TriTrypDB:TRSC58_00972"/>
<evidence type="ECO:0000256" key="3">
    <source>
        <dbReference type="ARBA" id="ARBA00022741"/>
    </source>
</evidence>
<keyword evidence="2 7" id="KW-0808">Transferase</keyword>
<comment type="subcellular location">
    <subcellularLocation>
        <location evidence="7">Mitochondrion matrix</location>
    </subcellularLocation>
</comment>
<dbReference type="InterPro" id="IPR036784">
    <property type="entry name" value="AK/P_DHK_N_sf"/>
</dbReference>
<dbReference type="GO" id="GO:0004740">
    <property type="term" value="F:pyruvate dehydrogenase (acetyl-transferring) kinase activity"/>
    <property type="evidence" value="ECO:0007669"/>
    <property type="project" value="TreeGrafter"/>
</dbReference>
<dbReference type="GO" id="GO:0005759">
    <property type="term" value="C:mitochondrial matrix"/>
    <property type="evidence" value="ECO:0007669"/>
    <property type="project" value="UniProtKB-SubCell"/>
</dbReference>
<gene>
    <name evidence="9" type="ORF">TraAM80_10256</name>
</gene>
<evidence type="ECO:0000259" key="8">
    <source>
        <dbReference type="Pfam" id="PF10436"/>
    </source>
</evidence>
<dbReference type="GO" id="GO:0010906">
    <property type="term" value="P:regulation of glucose metabolic process"/>
    <property type="evidence" value="ECO:0007669"/>
    <property type="project" value="TreeGrafter"/>
</dbReference>
<keyword evidence="10" id="KW-1185">Reference proteome</keyword>
<protein>
    <recommendedName>
        <fullName evidence="7">Protein-serine/threonine kinase</fullName>
        <ecNumber evidence="7">2.7.11.-</ecNumber>
    </recommendedName>
</protein>
<evidence type="ECO:0000313" key="9">
    <source>
        <dbReference type="EMBL" id="RNE95351.1"/>
    </source>
</evidence>
<keyword evidence="3 7" id="KW-0547">Nucleotide-binding</keyword>
<dbReference type="Proteomes" id="UP000283634">
    <property type="component" value="Unassembled WGS sequence"/>
</dbReference>
<dbReference type="Gene3D" id="3.30.565.10">
    <property type="entry name" value="Histidine kinase-like ATPase, C-terminal domain"/>
    <property type="match status" value="1"/>
</dbReference>